<evidence type="ECO:0000256" key="6">
    <source>
        <dbReference type="SAM" id="Phobius"/>
    </source>
</evidence>
<gene>
    <name evidence="7" type="ORF">LEA_19221</name>
</gene>
<dbReference type="Pfam" id="PF02361">
    <property type="entry name" value="CbiQ"/>
    <property type="match status" value="1"/>
</dbReference>
<reference evidence="7" key="1">
    <citation type="journal article" date="2013" name="Environ. Microbiol.">
        <title>Microbiota from the distal guts of lean and obese adolescents exhibit partial functional redundancy besides clear differences in community structure.</title>
        <authorList>
            <person name="Ferrer M."/>
            <person name="Ruiz A."/>
            <person name="Lanza F."/>
            <person name="Haange S.B."/>
            <person name="Oberbach A."/>
            <person name="Till H."/>
            <person name="Bargiela R."/>
            <person name="Campoy C."/>
            <person name="Segura M.T."/>
            <person name="Richter M."/>
            <person name="von Bergen M."/>
            <person name="Seifert J."/>
            <person name="Suarez A."/>
        </authorList>
    </citation>
    <scope>NUCLEOTIDE SEQUENCE</scope>
</reference>
<name>K1SK73_9ZZZZ</name>
<evidence type="ECO:0000313" key="7">
    <source>
        <dbReference type="EMBL" id="EKC47751.1"/>
    </source>
</evidence>
<dbReference type="InterPro" id="IPR051611">
    <property type="entry name" value="ECF_transporter_component"/>
</dbReference>
<keyword evidence="2" id="KW-1003">Cell membrane</keyword>
<comment type="caution">
    <text evidence="7">The sequence shown here is derived from an EMBL/GenBank/DDBJ whole genome shotgun (WGS) entry which is preliminary data.</text>
</comment>
<dbReference type="GO" id="GO:0005886">
    <property type="term" value="C:plasma membrane"/>
    <property type="evidence" value="ECO:0007669"/>
    <property type="project" value="UniProtKB-ARBA"/>
</dbReference>
<feature type="transmembrane region" description="Helical" evidence="6">
    <location>
        <begin position="126"/>
        <end position="146"/>
    </location>
</feature>
<dbReference type="PANTHER" id="PTHR34857">
    <property type="entry name" value="SLL0384 PROTEIN"/>
    <property type="match status" value="1"/>
</dbReference>
<evidence type="ECO:0000256" key="2">
    <source>
        <dbReference type="ARBA" id="ARBA00022475"/>
    </source>
</evidence>
<keyword evidence="3 6" id="KW-0812">Transmembrane</keyword>
<evidence type="ECO:0000256" key="4">
    <source>
        <dbReference type="ARBA" id="ARBA00022989"/>
    </source>
</evidence>
<comment type="subcellular location">
    <subcellularLocation>
        <location evidence="1">Membrane</location>
        <topology evidence="1">Multi-pass membrane protein</topology>
    </subcellularLocation>
</comment>
<dbReference type="PANTHER" id="PTHR34857:SF2">
    <property type="entry name" value="SLL0384 PROTEIN"/>
    <property type="match status" value="1"/>
</dbReference>
<proteinExistence type="predicted"/>
<keyword evidence="5 6" id="KW-0472">Membrane</keyword>
<keyword evidence="4 6" id="KW-1133">Transmembrane helix</keyword>
<protein>
    <submittedName>
        <fullName evidence="7">Cobalt transport protein</fullName>
    </submittedName>
</protein>
<dbReference type="InterPro" id="IPR003339">
    <property type="entry name" value="ABC/ECF_trnsptr_transmembrane"/>
</dbReference>
<organism evidence="7">
    <name type="scientific">human gut metagenome</name>
    <dbReference type="NCBI Taxonomy" id="408170"/>
    <lineage>
        <taxon>unclassified sequences</taxon>
        <taxon>metagenomes</taxon>
        <taxon>organismal metagenomes</taxon>
    </lineage>
</organism>
<evidence type="ECO:0000256" key="3">
    <source>
        <dbReference type="ARBA" id="ARBA00022692"/>
    </source>
</evidence>
<dbReference type="AlphaFoldDB" id="K1SK73"/>
<evidence type="ECO:0000256" key="1">
    <source>
        <dbReference type="ARBA" id="ARBA00004141"/>
    </source>
</evidence>
<evidence type="ECO:0000256" key="5">
    <source>
        <dbReference type="ARBA" id="ARBA00023136"/>
    </source>
</evidence>
<accession>K1SK73</accession>
<dbReference type="CDD" id="cd16914">
    <property type="entry name" value="EcfT"/>
    <property type="match status" value="1"/>
</dbReference>
<dbReference type="EMBL" id="AJWY01013210">
    <property type="protein sequence ID" value="EKC47751.1"/>
    <property type="molecule type" value="Genomic_DNA"/>
</dbReference>
<sequence length="148" mass="16003">MSSVILTLAGGLLLFTATTQVQDLMAVLGKMGLSSNVVYMVVASFRSINELSDKMGQILEAQSSRGIETEGNLFVRLKAILPMLITLLLSSMVSAEEKAIALEARCFNCHCKRTSLRVNNTSRADVVTMIGIAFVTAALIAVKFIFIK</sequence>